<dbReference type="Proteomes" id="UP001060215">
    <property type="component" value="Chromosome 13"/>
</dbReference>
<proteinExistence type="predicted"/>
<gene>
    <name evidence="1" type="ORF">LOK49_LG12G02918</name>
</gene>
<name>A0ACC0FRF2_9ERIC</name>
<evidence type="ECO:0000313" key="1">
    <source>
        <dbReference type="EMBL" id="KAI7991331.1"/>
    </source>
</evidence>
<keyword evidence="2" id="KW-1185">Reference proteome</keyword>
<dbReference type="EMBL" id="CM045770">
    <property type="protein sequence ID" value="KAI7991331.1"/>
    <property type="molecule type" value="Genomic_DNA"/>
</dbReference>
<organism evidence="1 2">
    <name type="scientific">Camellia lanceoleosa</name>
    <dbReference type="NCBI Taxonomy" id="1840588"/>
    <lineage>
        <taxon>Eukaryota</taxon>
        <taxon>Viridiplantae</taxon>
        <taxon>Streptophyta</taxon>
        <taxon>Embryophyta</taxon>
        <taxon>Tracheophyta</taxon>
        <taxon>Spermatophyta</taxon>
        <taxon>Magnoliopsida</taxon>
        <taxon>eudicotyledons</taxon>
        <taxon>Gunneridae</taxon>
        <taxon>Pentapetalae</taxon>
        <taxon>asterids</taxon>
        <taxon>Ericales</taxon>
        <taxon>Theaceae</taxon>
        <taxon>Camellia</taxon>
    </lineage>
</organism>
<sequence>MELKSAHNSSQIVCNIQLNQGILVTVSGY</sequence>
<comment type="caution">
    <text evidence="1">The sequence shown here is derived from an EMBL/GenBank/DDBJ whole genome shotgun (WGS) entry which is preliminary data.</text>
</comment>
<reference evidence="1 2" key="1">
    <citation type="journal article" date="2022" name="Plant J.">
        <title>Chromosome-level genome of Camellia lanceoleosa provides a valuable resource for understanding genome evolution and self-incompatibility.</title>
        <authorList>
            <person name="Gong W."/>
            <person name="Xiao S."/>
            <person name="Wang L."/>
            <person name="Liao Z."/>
            <person name="Chang Y."/>
            <person name="Mo W."/>
            <person name="Hu G."/>
            <person name="Li W."/>
            <person name="Zhao G."/>
            <person name="Zhu H."/>
            <person name="Hu X."/>
            <person name="Ji K."/>
            <person name="Xiang X."/>
            <person name="Song Q."/>
            <person name="Yuan D."/>
            <person name="Jin S."/>
            <person name="Zhang L."/>
        </authorList>
    </citation>
    <scope>NUCLEOTIDE SEQUENCE [LARGE SCALE GENOMIC DNA]</scope>
    <source>
        <strain evidence="1">SQ_2022a</strain>
    </source>
</reference>
<protein>
    <submittedName>
        <fullName evidence="1">Uncharacterized protein</fullName>
    </submittedName>
</protein>
<evidence type="ECO:0000313" key="2">
    <source>
        <dbReference type="Proteomes" id="UP001060215"/>
    </source>
</evidence>
<accession>A0ACC0FRF2</accession>